<keyword evidence="2" id="KW-0378">Hydrolase</keyword>
<keyword evidence="3" id="KW-0443">Lipid metabolism</keyword>
<evidence type="ECO:0000256" key="2">
    <source>
        <dbReference type="ARBA" id="ARBA00022801"/>
    </source>
</evidence>
<dbReference type="SUPFAM" id="SSF52266">
    <property type="entry name" value="SGNH hydrolase"/>
    <property type="match status" value="1"/>
</dbReference>
<dbReference type="Proteomes" id="UP000306102">
    <property type="component" value="Unassembled WGS sequence"/>
</dbReference>
<feature type="signal peptide" evidence="4">
    <location>
        <begin position="1"/>
        <end position="26"/>
    </location>
</feature>
<dbReference type="InterPro" id="IPR035669">
    <property type="entry name" value="SGNH_plant_lipase-like"/>
</dbReference>
<dbReference type="CDD" id="cd01837">
    <property type="entry name" value="SGNH_plant_lipase_like"/>
    <property type="match status" value="1"/>
</dbReference>
<evidence type="ECO:0000313" key="5">
    <source>
        <dbReference type="EMBL" id="THG10335.1"/>
    </source>
</evidence>
<dbReference type="InterPro" id="IPR001087">
    <property type="entry name" value="GDSL"/>
</dbReference>
<dbReference type="Gene3D" id="3.40.50.1110">
    <property type="entry name" value="SGNH hydrolase"/>
    <property type="match status" value="1"/>
</dbReference>
<organism evidence="5 6">
    <name type="scientific">Camellia sinensis var. sinensis</name>
    <name type="common">China tea</name>
    <dbReference type="NCBI Taxonomy" id="542762"/>
    <lineage>
        <taxon>Eukaryota</taxon>
        <taxon>Viridiplantae</taxon>
        <taxon>Streptophyta</taxon>
        <taxon>Embryophyta</taxon>
        <taxon>Tracheophyta</taxon>
        <taxon>Spermatophyta</taxon>
        <taxon>Magnoliopsida</taxon>
        <taxon>eudicotyledons</taxon>
        <taxon>Gunneridae</taxon>
        <taxon>Pentapetalae</taxon>
        <taxon>asterids</taxon>
        <taxon>Ericales</taxon>
        <taxon>Theaceae</taxon>
        <taxon>Camellia</taxon>
    </lineage>
</organism>
<comment type="caution">
    <text evidence="5">The sequence shown here is derived from an EMBL/GenBank/DDBJ whole genome shotgun (WGS) entry which is preliminary data.</text>
</comment>
<comment type="similarity">
    <text evidence="1">Belongs to the 'GDSL' lipolytic enzyme family.</text>
</comment>
<dbReference type="STRING" id="542762.A0A4S4E4U7"/>
<evidence type="ECO:0000256" key="4">
    <source>
        <dbReference type="SAM" id="SignalP"/>
    </source>
</evidence>
<dbReference type="InterPro" id="IPR051058">
    <property type="entry name" value="GDSL_Est/Lipase"/>
</dbReference>
<proteinExistence type="inferred from homology"/>
<evidence type="ECO:0000256" key="3">
    <source>
        <dbReference type="ARBA" id="ARBA00022963"/>
    </source>
</evidence>
<sequence>MENIYVSSSLFVILCIATFTIQLANATVPAIYIFGDSIVDVGTNTYIPGSTARANFPFNGVDFAHSRPTGRFSNGLNSADFLAKLMGFKRSPQPYLFLVSLQSSLKRRKHRGANFASGGAGLLDTTNEARKVVSLTKQIQQFFTVYNNRVAVLGSDATKKMLSKSLFFVSVGSNDIFVYFSTNNTMPPVLYITHLMHQYEAYIKTLYNFGARKFGIIGVPPIGCCPARRVYNATGGCLEGMNNFARAFHFALDTLMRKISSELPEMKYSLGNTHELIINVIQNPSHFNLKDVETACCGAGRLNAEIPCNVTSNLCVNRKEYLFWDMCHPTQTASQLVAVTLYDGPPRFVTPINFHQLADDN</sequence>
<keyword evidence="3" id="KW-0442">Lipid degradation</keyword>
<keyword evidence="6" id="KW-1185">Reference proteome</keyword>
<protein>
    <recommendedName>
        <fullName evidence="7">GDSL esterase/lipase</fullName>
    </recommendedName>
</protein>
<dbReference type="InterPro" id="IPR036514">
    <property type="entry name" value="SGNH_hydro_sf"/>
</dbReference>
<dbReference type="AlphaFoldDB" id="A0A4S4E4U7"/>
<evidence type="ECO:0000256" key="1">
    <source>
        <dbReference type="ARBA" id="ARBA00008668"/>
    </source>
</evidence>
<evidence type="ECO:0000313" key="6">
    <source>
        <dbReference type="Proteomes" id="UP000306102"/>
    </source>
</evidence>
<feature type="chain" id="PRO_5020752657" description="GDSL esterase/lipase" evidence="4">
    <location>
        <begin position="27"/>
        <end position="361"/>
    </location>
</feature>
<gene>
    <name evidence="5" type="ORF">TEA_029345</name>
</gene>
<keyword evidence="4" id="KW-0732">Signal</keyword>
<dbReference type="PANTHER" id="PTHR45648">
    <property type="entry name" value="GDSL LIPASE/ACYLHYDROLASE FAMILY PROTEIN (AFU_ORTHOLOGUE AFUA_4G14700)"/>
    <property type="match status" value="1"/>
</dbReference>
<accession>A0A4S4E4U7</accession>
<dbReference type="Pfam" id="PF00657">
    <property type="entry name" value="Lipase_GDSL"/>
    <property type="match status" value="1"/>
</dbReference>
<dbReference type="EMBL" id="SDRB02007932">
    <property type="protein sequence ID" value="THG10335.1"/>
    <property type="molecule type" value="Genomic_DNA"/>
</dbReference>
<dbReference type="GO" id="GO:0016042">
    <property type="term" value="P:lipid catabolic process"/>
    <property type="evidence" value="ECO:0007669"/>
    <property type="project" value="UniProtKB-KW"/>
</dbReference>
<dbReference type="PANTHER" id="PTHR45648:SF17">
    <property type="entry name" value="GDSL ESTERASE_LIPASE"/>
    <property type="match status" value="1"/>
</dbReference>
<dbReference type="GO" id="GO:0016788">
    <property type="term" value="F:hydrolase activity, acting on ester bonds"/>
    <property type="evidence" value="ECO:0007669"/>
    <property type="project" value="InterPro"/>
</dbReference>
<reference evidence="5 6" key="1">
    <citation type="journal article" date="2018" name="Proc. Natl. Acad. Sci. U.S.A.">
        <title>Draft genome sequence of Camellia sinensis var. sinensis provides insights into the evolution of the tea genome and tea quality.</title>
        <authorList>
            <person name="Wei C."/>
            <person name="Yang H."/>
            <person name="Wang S."/>
            <person name="Zhao J."/>
            <person name="Liu C."/>
            <person name="Gao L."/>
            <person name="Xia E."/>
            <person name="Lu Y."/>
            <person name="Tai Y."/>
            <person name="She G."/>
            <person name="Sun J."/>
            <person name="Cao H."/>
            <person name="Tong W."/>
            <person name="Gao Q."/>
            <person name="Li Y."/>
            <person name="Deng W."/>
            <person name="Jiang X."/>
            <person name="Wang W."/>
            <person name="Chen Q."/>
            <person name="Zhang S."/>
            <person name="Li H."/>
            <person name="Wu J."/>
            <person name="Wang P."/>
            <person name="Li P."/>
            <person name="Shi C."/>
            <person name="Zheng F."/>
            <person name="Jian J."/>
            <person name="Huang B."/>
            <person name="Shan D."/>
            <person name="Shi M."/>
            <person name="Fang C."/>
            <person name="Yue Y."/>
            <person name="Li F."/>
            <person name="Li D."/>
            <person name="Wei S."/>
            <person name="Han B."/>
            <person name="Jiang C."/>
            <person name="Yin Y."/>
            <person name="Xia T."/>
            <person name="Zhang Z."/>
            <person name="Bennetzen J.L."/>
            <person name="Zhao S."/>
            <person name="Wan X."/>
        </authorList>
    </citation>
    <scope>NUCLEOTIDE SEQUENCE [LARGE SCALE GENOMIC DNA]</scope>
    <source>
        <strain evidence="6">cv. Shuchazao</strain>
        <tissue evidence="5">Leaf</tissue>
    </source>
</reference>
<evidence type="ECO:0008006" key="7">
    <source>
        <dbReference type="Google" id="ProtNLM"/>
    </source>
</evidence>
<name>A0A4S4E4U7_CAMSN</name>